<dbReference type="EMBL" id="BGZK01000047">
    <property type="protein sequence ID" value="GBP11649.1"/>
    <property type="molecule type" value="Genomic_DNA"/>
</dbReference>
<gene>
    <name evidence="2" type="ORF">EVAR_77774_1</name>
</gene>
<reference evidence="2 3" key="1">
    <citation type="journal article" date="2019" name="Commun. Biol.">
        <title>The bagworm genome reveals a unique fibroin gene that provides high tensile strength.</title>
        <authorList>
            <person name="Kono N."/>
            <person name="Nakamura H."/>
            <person name="Ohtoshi R."/>
            <person name="Tomita M."/>
            <person name="Numata K."/>
            <person name="Arakawa K."/>
        </authorList>
    </citation>
    <scope>NUCLEOTIDE SEQUENCE [LARGE SCALE GENOMIC DNA]</scope>
</reference>
<accession>A0A4C1TAX2</accession>
<feature type="region of interest" description="Disordered" evidence="1">
    <location>
        <begin position="33"/>
        <end position="87"/>
    </location>
</feature>
<sequence length="222" mass="25356">MGQEVPYDHLPLDLHLRLHLSSSTKRHAIPPVRPRRRLFRDRGLRSGARRGAEPGAPLRALSPPPGRASRRRAPRPPKSRPPPVTRNFGLKNTGLDFVFVVFAFLGRRSSSVYRRVGGPWRRAAAGRDRKHRAYLLRRAATISGHEVVNNRARSRRGRGSSEIVHERSRRARPRRRRRPIRWCRRACDTCVRAILQINRDLSPGLVLRPRRCSSARAAGGDR</sequence>
<proteinExistence type="predicted"/>
<dbReference type="Proteomes" id="UP000299102">
    <property type="component" value="Unassembled WGS sequence"/>
</dbReference>
<organism evidence="2 3">
    <name type="scientific">Eumeta variegata</name>
    <name type="common">Bagworm moth</name>
    <name type="synonym">Eumeta japonica</name>
    <dbReference type="NCBI Taxonomy" id="151549"/>
    <lineage>
        <taxon>Eukaryota</taxon>
        <taxon>Metazoa</taxon>
        <taxon>Ecdysozoa</taxon>
        <taxon>Arthropoda</taxon>
        <taxon>Hexapoda</taxon>
        <taxon>Insecta</taxon>
        <taxon>Pterygota</taxon>
        <taxon>Neoptera</taxon>
        <taxon>Endopterygota</taxon>
        <taxon>Lepidoptera</taxon>
        <taxon>Glossata</taxon>
        <taxon>Ditrysia</taxon>
        <taxon>Tineoidea</taxon>
        <taxon>Psychidae</taxon>
        <taxon>Oiketicinae</taxon>
        <taxon>Eumeta</taxon>
    </lineage>
</organism>
<protein>
    <submittedName>
        <fullName evidence="2">Uncharacterized protein</fullName>
    </submittedName>
</protein>
<evidence type="ECO:0000256" key="1">
    <source>
        <dbReference type="SAM" id="MobiDB-lite"/>
    </source>
</evidence>
<evidence type="ECO:0000313" key="3">
    <source>
        <dbReference type="Proteomes" id="UP000299102"/>
    </source>
</evidence>
<feature type="region of interest" description="Disordered" evidence="1">
    <location>
        <begin position="151"/>
        <end position="174"/>
    </location>
</feature>
<evidence type="ECO:0000313" key="2">
    <source>
        <dbReference type="EMBL" id="GBP11649.1"/>
    </source>
</evidence>
<keyword evidence="3" id="KW-1185">Reference proteome</keyword>
<feature type="compositionally biased region" description="Basic residues" evidence="1">
    <location>
        <begin position="68"/>
        <end position="78"/>
    </location>
</feature>
<dbReference type="AlphaFoldDB" id="A0A4C1TAX2"/>
<comment type="caution">
    <text evidence="2">The sequence shown here is derived from an EMBL/GenBank/DDBJ whole genome shotgun (WGS) entry which is preliminary data.</text>
</comment>
<name>A0A4C1TAX2_EUMVA</name>